<protein>
    <recommendedName>
        <fullName evidence="2 10">FAD:protein FMN transferase</fullName>
        <ecNumber evidence="1 10">2.7.1.180</ecNumber>
    </recommendedName>
    <alternativeName>
        <fullName evidence="8 10">Flavin transferase</fullName>
    </alternativeName>
</protein>
<keyword evidence="5 10" id="KW-0479">Metal-binding</keyword>
<name>A0A398C8D9_9BURK</name>
<comment type="similarity">
    <text evidence="10">Belongs to the ApbE family.</text>
</comment>
<evidence type="ECO:0000256" key="7">
    <source>
        <dbReference type="ARBA" id="ARBA00022842"/>
    </source>
</evidence>
<dbReference type="GO" id="GO:0046872">
    <property type="term" value="F:metal ion binding"/>
    <property type="evidence" value="ECO:0007669"/>
    <property type="project" value="UniProtKB-UniRule"/>
</dbReference>
<keyword evidence="6 10" id="KW-0274">FAD</keyword>
<evidence type="ECO:0000256" key="1">
    <source>
        <dbReference type="ARBA" id="ARBA00011955"/>
    </source>
</evidence>
<dbReference type="OrthoDB" id="9778595at2"/>
<evidence type="ECO:0000256" key="9">
    <source>
        <dbReference type="ARBA" id="ARBA00048540"/>
    </source>
</evidence>
<comment type="cofactor">
    <cofactor evidence="11">
        <name>Mg(2+)</name>
        <dbReference type="ChEBI" id="CHEBI:18420"/>
    </cofactor>
    <cofactor evidence="11">
        <name>Mn(2+)</name>
        <dbReference type="ChEBI" id="CHEBI:29035"/>
    </cofactor>
    <text evidence="11">Magnesium. Can also use manganese.</text>
</comment>
<sequence length="325" mass="35250">MQRRHFLFATLGAAASTAPHAVPAAPLHWRQRVMLGLGTTLTLRAAHSDNAQAEVALDAAVAAIRRVEASMSLYRPDSELVRLNRQGYLERPSADLLKVLRAAQMVSRRSNGRFDLSVQPLWALHAKAQSEGREPTAAEIHAAQQCVGWQSLEVGEQRIELRRPGMALTFNGIAQGYASDAAREALRNHGIANALIDAGEYASLGRNEHGQAWTLGIEDPHDEQRLVATLRGDGRAVATSADNRSAFTADHKHHHIFDPATGDSPPDLSSVTVLAPSAMMADALTKVMFVAGPQQIPQLAKRWQVGVLWVDKAGRWEATADVLLA</sequence>
<evidence type="ECO:0000256" key="11">
    <source>
        <dbReference type="PIRSR" id="PIRSR006268-2"/>
    </source>
</evidence>
<evidence type="ECO:0000256" key="8">
    <source>
        <dbReference type="ARBA" id="ARBA00031306"/>
    </source>
</evidence>
<dbReference type="Pfam" id="PF02424">
    <property type="entry name" value="ApbE"/>
    <property type="match status" value="1"/>
</dbReference>
<gene>
    <name evidence="12" type="ORF">D3F03_14525</name>
</gene>
<evidence type="ECO:0000313" key="13">
    <source>
        <dbReference type="Proteomes" id="UP000266302"/>
    </source>
</evidence>
<keyword evidence="3 10" id="KW-0285">Flavoprotein</keyword>
<dbReference type="EC" id="2.7.1.180" evidence="1 10"/>
<dbReference type="InterPro" id="IPR003374">
    <property type="entry name" value="ApbE-like_sf"/>
</dbReference>
<comment type="caution">
    <text evidence="12">The sequence shown here is derived from an EMBL/GenBank/DDBJ whole genome shotgun (WGS) entry which is preliminary data.</text>
</comment>
<dbReference type="RefSeq" id="WP_119110134.1">
    <property type="nucleotide sequence ID" value="NZ_QXJC01000007.1"/>
</dbReference>
<evidence type="ECO:0000256" key="5">
    <source>
        <dbReference type="ARBA" id="ARBA00022723"/>
    </source>
</evidence>
<keyword evidence="13" id="KW-1185">Reference proteome</keyword>
<feature type="binding site" evidence="11">
    <location>
        <position position="282"/>
    </location>
    <ligand>
        <name>Mg(2+)</name>
        <dbReference type="ChEBI" id="CHEBI:18420"/>
    </ligand>
</feature>
<dbReference type="Gene3D" id="3.10.520.10">
    <property type="entry name" value="ApbE-like domains"/>
    <property type="match status" value="1"/>
</dbReference>
<evidence type="ECO:0000256" key="3">
    <source>
        <dbReference type="ARBA" id="ARBA00022630"/>
    </source>
</evidence>
<evidence type="ECO:0000313" key="12">
    <source>
        <dbReference type="EMBL" id="RID97467.1"/>
    </source>
</evidence>
<comment type="catalytic activity">
    <reaction evidence="9 10">
        <text>L-threonyl-[protein] + FAD = FMN-L-threonyl-[protein] + AMP + H(+)</text>
        <dbReference type="Rhea" id="RHEA:36847"/>
        <dbReference type="Rhea" id="RHEA-COMP:11060"/>
        <dbReference type="Rhea" id="RHEA-COMP:11061"/>
        <dbReference type="ChEBI" id="CHEBI:15378"/>
        <dbReference type="ChEBI" id="CHEBI:30013"/>
        <dbReference type="ChEBI" id="CHEBI:57692"/>
        <dbReference type="ChEBI" id="CHEBI:74257"/>
        <dbReference type="ChEBI" id="CHEBI:456215"/>
        <dbReference type="EC" id="2.7.1.180"/>
    </reaction>
</comment>
<dbReference type="AlphaFoldDB" id="A0A398C8D9"/>
<evidence type="ECO:0000256" key="6">
    <source>
        <dbReference type="ARBA" id="ARBA00022827"/>
    </source>
</evidence>
<keyword evidence="7 10" id="KW-0460">Magnesium</keyword>
<dbReference type="PANTHER" id="PTHR30040">
    <property type="entry name" value="THIAMINE BIOSYNTHESIS LIPOPROTEIN APBE"/>
    <property type="match status" value="1"/>
</dbReference>
<evidence type="ECO:0000256" key="2">
    <source>
        <dbReference type="ARBA" id="ARBA00016337"/>
    </source>
</evidence>
<accession>A0A398C8D9</accession>
<dbReference type="Proteomes" id="UP000266302">
    <property type="component" value="Unassembled WGS sequence"/>
</dbReference>
<dbReference type="PIRSF" id="PIRSF006268">
    <property type="entry name" value="ApbE"/>
    <property type="match status" value="1"/>
</dbReference>
<feature type="binding site" evidence="11">
    <location>
        <position position="172"/>
    </location>
    <ligand>
        <name>Mg(2+)</name>
        <dbReference type="ChEBI" id="CHEBI:18420"/>
    </ligand>
</feature>
<evidence type="ECO:0000256" key="10">
    <source>
        <dbReference type="PIRNR" id="PIRNR006268"/>
    </source>
</evidence>
<evidence type="ECO:0000256" key="4">
    <source>
        <dbReference type="ARBA" id="ARBA00022679"/>
    </source>
</evidence>
<keyword evidence="4 10" id="KW-0808">Transferase</keyword>
<dbReference type="GO" id="GO:0016740">
    <property type="term" value="F:transferase activity"/>
    <property type="evidence" value="ECO:0007669"/>
    <property type="project" value="UniProtKB-UniRule"/>
</dbReference>
<dbReference type="EMBL" id="QXJC01000007">
    <property type="protein sequence ID" value="RID97467.1"/>
    <property type="molecule type" value="Genomic_DNA"/>
</dbReference>
<dbReference type="InterPro" id="IPR024932">
    <property type="entry name" value="ApbE"/>
</dbReference>
<organism evidence="12 13">
    <name type="scientific">Simplicispira hankyongi</name>
    <dbReference type="NCBI Taxonomy" id="2315688"/>
    <lineage>
        <taxon>Bacteria</taxon>
        <taxon>Pseudomonadati</taxon>
        <taxon>Pseudomonadota</taxon>
        <taxon>Betaproteobacteria</taxon>
        <taxon>Burkholderiales</taxon>
        <taxon>Comamonadaceae</taxon>
        <taxon>Simplicispira</taxon>
    </lineage>
</organism>
<dbReference type="PANTHER" id="PTHR30040:SF2">
    <property type="entry name" value="FAD:PROTEIN FMN TRANSFERASE"/>
    <property type="match status" value="1"/>
</dbReference>
<dbReference type="SUPFAM" id="SSF143631">
    <property type="entry name" value="ApbE-like"/>
    <property type="match status" value="1"/>
</dbReference>
<reference evidence="12 13" key="1">
    <citation type="submission" date="2018-09" db="EMBL/GenBank/DDBJ databases">
        <title>Draft genome of Simplicispira sp. NY-02.</title>
        <authorList>
            <person name="Im W.T."/>
        </authorList>
    </citation>
    <scope>NUCLEOTIDE SEQUENCE [LARGE SCALE GENOMIC DNA]</scope>
    <source>
        <strain evidence="12 13">NY-02</strain>
    </source>
</reference>
<proteinExistence type="inferred from homology"/>